<dbReference type="Pfam" id="PF13489">
    <property type="entry name" value="Methyltransf_23"/>
    <property type="match status" value="1"/>
</dbReference>
<protein>
    <submittedName>
        <fullName evidence="1">Ubiquinone biosynthesis O-methyltransferase</fullName>
        <ecNumber evidence="1">2.1.1.222</ecNumber>
    </submittedName>
</protein>
<dbReference type="PANTHER" id="PTHR43861">
    <property type="entry name" value="TRANS-ACONITATE 2-METHYLTRANSFERASE-RELATED"/>
    <property type="match status" value="1"/>
</dbReference>
<dbReference type="EMBL" id="CP036276">
    <property type="protein sequence ID" value="QDU41933.1"/>
    <property type="molecule type" value="Genomic_DNA"/>
</dbReference>
<keyword evidence="1" id="KW-0489">Methyltransferase</keyword>
<dbReference type="AlphaFoldDB" id="A0A517ZHH5"/>
<proteinExistence type="predicted"/>
<dbReference type="SUPFAM" id="SSF53335">
    <property type="entry name" value="S-adenosyl-L-methionine-dependent methyltransferases"/>
    <property type="match status" value="1"/>
</dbReference>
<gene>
    <name evidence="1" type="primary">ubiG_1</name>
    <name evidence="1" type="ORF">Mal52_03880</name>
</gene>
<dbReference type="CDD" id="cd02440">
    <property type="entry name" value="AdoMet_MTases"/>
    <property type="match status" value="1"/>
</dbReference>
<dbReference type="GO" id="GO:0102208">
    <property type="term" value="F:2-polyprenyl-6-hydroxyphenol methylase activity"/>
    <property type="evidence" value="ECO:0007669"/>
    <property type="project" value="UniProtKB-EC"/>
</dbReference>
<dbReference type="RefSeq" id="WP_145373950.1">
    <property type="nucleotide sequence ID" value="NZ_CP036276.1"/>
</dbReference>
<dbReference type="EC" id="2.1.1.222" evidence="1"/>
<reference evidence="1 2" key="1">
    <citation type="submission" date="2019-02" db="EMBL/GenBank/DDBJ databases">
        <title>Deep-cultivation of Planctomycetes and their phenomic and genomic characterization uncovers novel biology.</title>
        <authorList>
            <person name="Wiegand S."/>
            <person name="Jogler M."/>
            <person name="Boedeker C."/>
            <person name="Pinto D."/>
            <person name="Vollmers J."/>
            <person name="Rivas-Marin E."/>
            <person name="Kohn T."/>
            <person name="Peeters S.H."/>
            <person name="Heuer A."/>
            <person name="Rast P."/>
            <person name="Oberbeckmann S."/>
            <person name="Bunk B."/>
            <person name="Jeske O."/>
            <person name="Meyerdierks A."/>
            <person name="Storesund J.E."/>
            <person name="Kallscheuer N."/>
            <person name="Luecker S."/>
            <person name="Lage O.M."/>
            <person name="Pohl T."/>
            <person name="Merkel B.J."/>
            <person name="Hornburger P."/>
            <person name="Mueller R.-W."/>
            <person name="Bruemmer F."/>
            <person name="Labrenz M."/>
            <person name="Spormann A.M."/>
            <person name="Op den Camp H."/>
            <person name="Overmann J."/>
            <person name="Amann R."/>
            <person name="Jetten M.S.M."/>
            <person name="Mascher T."/>
            <person name="Medema M.H."/>
            <person name="Devos D.P."/>
            <person name="Kaster A.-K."/>
            <person name="Ovreas L."/>
            <person name="Rohde M."/>
            <person name="Galperin M.Y."/>
            <person name="Jogler C."/>
        </authorList>
    </citation>
    <scope>NUCLEOTIDE SEQUENCE [LARGE SCALE GENOMIC DNA]</scope>
    <source>
        <strain evidence="1 2">Mal52</strain>
    </source>
</reference>
<accession>A0A517ZHH5</accession>
<dbReference type="PANTHER" id="PTHR43861:SF6">
    <property type="entry name" value="METHYLTRANSFERASE TYPE 11"/>
    <property type="match status" value="1"/>
</dbReference>
<organism evidence="1 2">
    <name type="scientific">Symmachiella dynata</name>
    <dbReference type="NCBI Taxonomy" id="2527995"/>
    <lineage>
        <taxon>Bacteria</taxon>
        <taxon>Pseudomonadati</taxon>
        <taxon>Planctomycetota</taxon>
        <taxon>Planctomycetia</taxon>
        <taxon>Planctomycetales</taxon>
        <taxon>Planctomycetaceae</taxon>
        <taxon>Symmachiella</taxon>
    </lineage>
</organism>
<sequence>MSSQPPTVVEMSPSSGLPPCPLCGASETKAIYQLTGYRVARCTSCHFDFNGDFQGGGETGQTFDRDYYMEAHRAAFANHAKDYSKDPSLKVFENRLKQVEAQIGVGRVLDVGPGLGTFVKMASTRGWDAEAVEISEYAANHIRETHGLQVFNGDLQKFPGEDESFDLVTFWDSVEHVAYPKENLETAYRLIKPGGMILLTTDNFDCLVADIASLFYKATAGWCTYPLERVFIDRNYGFFTDETCRALVERVGFHDVVIDKMEYPLEKIKLSVLERLALASIYGMAKLTGRQAQITVMAKKPQ</sequence>
<dbReference type="Proteomes" id="UP000319383">
    <property type="component" value="Chromosome"/>
</dbReference>
<dbReference type="KEGG" id="sdyn:Mal52_03880"/>
<keyword evidence="1" id="KW-0830">Ubiquinone</keyword>
<evidence type="ECO:0000313" key="2">
    <source>
        <dbReference type="Proteomes" id="UP000319383"/>
    </source>
</evidence>
<dbReference type="Gene3D" id="3.40.50.150">
    <property type="entry name" value="Vaccinia Virus protein VP39"/>
    <property type="match status" value="1"/>
</dbReference>
<keyword evidence="2" id="KW-1185">Reference proteome</keyword>
<name>A0A517ZHH5_9PLAN</name>
<dbReference type="GO" id="GO:0032259">
    <property type="term" value="P:methylation"/>
    <property type="evidence" value="ECO:0007669"/>
    <property type="project" value="UniProtKB-KW"/>
</dbReference>
<keyword evidence="1" id="KW-0808">Transferase</keyword>
<evidence type="ECO:0000313" key="1">
    <source>
        <dbReference type="EMBL" id="QDU41933.1"/>
    </source>
</evidence>
<dbReference type="InterPro" id="IPR029063">
    <property type="entry name" value="SAM-dependent_MTases_sf"/>
</dbReference>